<reference evidence="1" key="2">
    <citation type="submission" date="2023-05" db="EMBL/GenBank/DDBJ databases">
        <authorList>
            <person name="Schelkunov M.I."/>
        </authorList>
    </citation>
    <scope>NUCLEOTIDE SEQUENCE</scope>
    <source>
        <strain evidence="1">Hsosn_3</strain>
        <tissue evidence="1">Leaf</tissue>
    </source>
</reference>
<organism evidence="1 2">
    <name type="scientific">Heracleum sosnowskyi</name>
    <dbReference type="NCBI Taxonomy" id="360622"/>
    <lineage>
        <taxon>Eukaryota</taxon>
        <taxon>Viridiplantae</taxon>
        <taxon>Streptophyta</taxon>
        <taxon>Embryophyta</taxon>
        <taxon>Tracheophyta</taxon>
        <taxon>Spermatophyta</taxon>
        <taxon>Magnoliopsida</taxon>
        <taxon>eudicotyledons</taxon>
        <taxon>Gunneridae</taxon>
        <taxon>Pentapetalae</taxon>
        <taxon>asterids</taxon>
        <taxon>campanulids</taxon>
        <taxon>Apiales</taxon>
        <taxon>Apiaceae</taxon>
        <taxon>Apioideae</taxon>
        <taxon>apioid superclade</taxon>
        <taxon>Tordylieae</taxon>
        <taxon>Tordyliinae</taxon>
        <taxon>Heracleum</taxon>
    </lineage>
</organism>
<evidence type="ECO:0000313" key="2">
    <source>
        <dbReference type="Proteomes" id="UP001237642"/>
    </source>
</evidence>
<dbReference type="AlphaFoldDB" id="A0AAD8LXK0"/>
<comment type="caution">
    <text evidence="1">The sequence shown here is derived from an EMBL/GenBank/DDBJ whole genome shotgun (WGS) entry which is preliminary data.</text>
</comment>
<dbReference type="PANTHER" id="PTHR47481">
    <property type="match status" value="1"/>
</dbReference>
<gene>
    <name evidence="1" type="ORF">POM88_053812</name>
</gene>
<evidence type="ECO:0000313" key="1">
    <source>
        <dbReference type="EMBL" id="KAK1352098.1"/>
    </source>
</evidence>
<accession>A0AAD8LXK0</accession>
<dbReference type="EMBL" id="JAUIZM010000020">
    <property type="protein sequence ID" value="KAK1352098.1"/>
    <property type="molecule type" value="Genomic_DNA"/>
</dbReference>
<proteinExistence type="predicted"/>
<dbReference type="Proteomes" id="UP001237642">
    <property type="component" value="Unassembled WGS sequence"/>
</dbReference>
<keyword evidence="2" id="KW-1185">Reference proteome</keyword>
<protein>
    <submittedName>
        <fullName evidence="1">Uncharacterized protein</fullName>
    </submittedName>
</protein>
<dbReference type="PANTHER" id="PTHR47481:SF10">
    <property type="entry name" value="COPIA-LIKE POLYPROTEIN_RETROTRANSPOSON"/>
    <property type="match status" value="1"/>
</dbReference>
<sequence>MESQHSSSTSLSNTPITSPNIQSLVTIKLSTDNNLLWKAQITPHLRGGRLLNMSMGVAVNSPSLILNPEVTQWFNQDLIILSVLMSSLSETILAKGSITISDYFQTVKSLDDTLSAIGNPLPDAEIVSYMLGDLDSNYDPIVTSIQTRDIPMELQDIFGHLLIRVAIAAAYSSY</sequence>
<name>A0AAD8LXK0_9APIA</name>
<reference evidence="1" key="1">
    <citation type="submission" date="2023-02" db="EMBL/GenBank/DDBJ databases">
        <title>Genome of toxic invasive species Heracleum sosnowskyi carries increased number of genes despite the absence of recent whole-genome duplications.</title>
        <authorList>
            <person name="Schelkunov M."/>
            <person name="Shtratnikova V."/>
            <person name="Makarenko M."/>
            <person name="Klepikova A."/>
            <person name="Omelchenko D."/>
            <person name="Novikova G."/>
            <person name="Obukhova E."/>
            <person name="Bogdanov V."/>
            <person name="Penin A."/>
            <person name="Logacheva M."/>
        </authorList>
    </citation>
    <scope>NUCLEOTIDE SEQUENCE</scope>
    <source>
        <strain evidence="1">Hsosn_3</strain>
        <tissue evidence="1">Leaf</tissue>
    </source>
</reference>